<accession>A0AAW0UQS4</accession>
<comment type="caution">
    <text evidence="2">The sequence shown here is derived from an EMBL/GenBank/DDBJ whole genome shotgun (WGS) entry which is preliminary data.</text>
</comment>
<dbReference type="EMBL" id="JARAKH010000007">
    <property type="protein sequence ID" value="KAK8402484.1"/>
    <property type="molecule type" value="Genomic_DNA"/>
</dbReference>
<sequence length="120" mass="12819">MKQQVSGTLNQCDASDLTVHSLRTRVELFASTSEGSVEKYSPGKAKAGEERQRREVTADIEPWGGDARGGKGDKVMGKPKVSGPLRNLQPGSRACPWVSGDAGAEEGTQTYCRVRLAKGV</sequence>
<feature type="region of interest" description="Disordered" evidence="1">
    <location>
        <begin position="33"/>
        <end position="100"/>
    </location>
</feature>
<dbReference type="AlphaFoldDB" id="A0AAW0UQS4"/>
<name>A0AAW0UQS4_SCYPA</name>
<dbReference type="Proteomes" id="UP001487740">
    <property type="component" value="Unassembled WGS sequence"/>
</dbReference>
<feature type="compositionally biased region" description="Basic and acidic residues" evidence="1">
    <location>
        <begin position="46"/>
        <end position="57"/>
    </location>
</feature>
<gene>
    <name evidence="2" type="ORF">O3P69_000715</name>
</gene>
<proteinExistence type="predicted"/>
<evidence type="ECO:0000313" key="2">
    <source>
        <dbReference type="EMBL" id="KAK8402484.1"/>
    </source>
</evidence>
<reference evidence="2 3" key="1">
    <citation type="submission" date="2023-03" db="EMBL/GenBank/DDBJ databases">
        <title>High-quality genome of Scylla paramamosain provides insights in environmental adaptation.</title>
        <authorList>
            <person name="Zhang L."/>
        </authorList>
    </citation>
    <scope>NUCLEOTIDE SEQUENCE [LARGE SCALE GENOMIC DNA]</scope>
    <source>
        <strain evidence="2">LZ_2023a</strain>
        <tissue evidence="2">Muscle</tissue>
    </source>
</reference>
<protein>
    <submittedName>
        <fullName evidence="2">Uncharacterized protein</fullName>
    </submittedName>
</protein>
<evidence type="ECO:0000256" key="1">
    <source>
        <dbReference type="SAM" id="MobiDB-lite"/>
    </source>
</evidence>
<evidence type="ECO:0000313" key="3">
    <source>
        <dbReference type="Proteomes" id="UP001487740"/>
    </source>
</evidence>
<organism evidence="2 3">
    <name type="scientific">Scylla paramamosain</name>
    <name type="common">Mud crab</name>
    <dbReference type="NCBI Taxonomy" id="85552"/>
    <lineage>
        <taxon>Eukaryota</taxon>
        <taxon>Metazoa</taxon>
        <taxon>Ecdysozoa</taxon>
        <taxon>Arthropoda</taxon>
        <taxon>Crustacea</taxon>
        <taxon>Multicrustacea</taxon>
        <taxon>Malacostraca</taxon>
        <taxon>Eumalacostraca</taxon>
        <taxon>Eucarida</taxon>
        <taxon>Decapoda</taxon>
        <taxon>Pleocyemata</taxon>
        <taxon>Brachyura</taxon>
        <taxon>Eubrachyura</taxon>
        <taxon>Portunoidea</taxon>
        <taxon>Portunidae</taxon>
        <taxon>Portuninae</taxon>
        <taxon>Scylla</taxon>
    </lineage>
</organism>
<keyword evidence="3" id="KW-1185">Reference proteome</keyword>